<protein>
    <submittedName>
        <fullName evidence="1">Uncharacterized protein</fullName>
    </submittedName>
</protein>
<sequence>MGFVEVVGKNGILVVRPSVNVREDLIGSLVYDSNLRRLGKIVDIIGRVDDPRIIVKLESRDLASTIRDYNVYYEPVKRKGTRKQGGETQ</sequence>
<dbReference type="InterPro" id="IPR009000">
    <property type="entry name" value="Transl_B-barrel_sf"/>
</dbReference>
<dbReference type="SUPFAM" id="SSF50447">
    <property type="entry name" value="Translation proteins"/>
    <property type="match status" value="1"/>
</dbReference>
<dbReference type="Proteomes" id="UP000005270">
    <property type="component" value="Chromosome"/>
</dbReference>
<dbReference type="HOGENOM" id="CLU_165884_0_0_2"/>
<proteinExistence type="predicted"/>
<organism evidence="1 2">
    <name type="scientific">Thermogladius calderae (strain DSM 22663 / VKM B-2946 / 1633)</name>
    <dbReference type="NCBI Taxonomy" id="1184251"/>
    <lineage>
        <taxon>Archaea</taxon>
        <taxon>Thermoproteota</taxon>
        <taxon>Thermoprotei</taxon>
        <taxon>Desulfurococcales</taxon>
        <taxon>Desulfurococcaceae</taxon>
        <taxon>Thermogladius</taxon>
    </lineage>
</organism>
<accession>I3TCJ8</accession>
<evidence type="ECO:0000313" key="1">
    <source>
        <dbReference type="EMBL" id="AFK50486.1"/>
    </source>
</evidence>
<dbReference type="eggNOG" id="arCOG02466">
    <property type="taxonomic scope" value="Archaea"/>
</dbReference>
<dbReference type="InParanoid" id="I3TCJ8"/>
<dbReference type="STRING" id="1184251.TCELL_0061"/>
<dbReference type="Gene3D" id="2.40.10.230">
    <property type="entry name" value="Probable tRNA pseudouridine synthase domain"/>
    <property type="match status" value="1"/>
</dbReference>
<evidence type="ECO:0000313" key="2">
    <source>
        <dbReference type="Proteomes" id="UP000005270"/>
    </source>
</evidence>
<dbReference type="AlphaFoldDB" id="I3TCJ8"/>
<dbReference type="InterPro" id="IPR038664">
    <property type="entry name" value="Gar1/Naf1_Cbf5-bd_sf"/>
</dbReference>
<dbReference type="KEGG" id="thg:TCELL_0061"/>
<name>I3TCJ8_THEC1</name>
<reference evidence="1 2" key="1">
    <citation type="journal article" date="2012" name="J. Bacteriol.">
        <title>Complete genome sequence of the hyperthermophilic cellulolytic Crenarchaeon 'Thermogladius cellulolyticus' 1633.</title>
        <authorList>
            <person name="Mardanov A.V."/>
            <person name="Kochetkova T.V."/>
            <person name="Beletsky A.V."/>
            <person name="Bonch-Osmolovskaya E.A."/>
            <person name="Ravin N.V."/>
            <person name="Skryabin K.G."/>
        </authorList>
    </citation>
    <scope>NUCLEOTIDE SEQUENCE [LARGE SCALE GENOMIC DNA]</scope>
    <source>
        <strain evidence="2">DSM 22663 / VKM B-2946 / 1633</strain>
    </source>
</reference>
<keyword evidence="2" id="KW-1185">Reference proteome</keyword>
<dbReference type="EMBL" id="CP003531">
    <property type="protein sequence ID" value="AFK50486.1"/>
    <property type="molecule type" value="Genomic_DNA"/>
</dbReference>
<gene>
    <name evidence="1" type="ordered locus">TCELL_0061</name>
</gene>